<accession>A0A915LB16</accession>
<dbReference type="WBParaSite" id="nRc.2.0.1.t48325-RA">
    <property type="protein sequence ID" value="nRc.2.0.1.t48325-RA"/>
    <property type="gene ID" value="nRc.2.0.1.g48325"/>
</dbReference>
<dbReference type="AlphaFoldDB" id="A0A915LB16"/>
<proteinExistence type="predicted"/>
<sequence length="72" mass="8249">MKFDHQIAETWALTPLYLVPNHNKWINAIQGTMPLVAHICSPHSEMELRAIIKNEIPKLLSKSENLDIDLIC</sequence>
<evidence type="ECO:0000313" key="1">
    <source>
        <dbReference type="Proteomes" id="UP000887565"/>
    </source>
</evidence>
<reference evidence="2" key="1">
    <citation type="submission" date="2022-11" db="UniProtKB">
        <authorList>
            <consortium name="WormBaseParasite"/>
        </authorList>
    </citation>
    <scope>IDENTIFICATION</scope>
</reference>
<organism evidence="1 2">
    <name type="scientific">Romanomermis culicivorax</name>
    <name type="common">Nematode worm</name>
    <dbReference type="NCBI Taxonomy" id="13658"/>
    <lineage>
        <taxon>Eukaryota</taxon>
        <taxon>Metazoa</taxon>
        <taxon>Ecdysozoa</taxon>
        <taxon>Nematoda</taxon>
        <taxon>Enoplea</taxon>
        <taxon>Dorylaimia</taxon>
        <taxon>Mermithida</taxon>
        <taxon>Mermithoidea</taxon>
        <taxon>Mermithidae</taxon>
        <taxon>Romanomermis</taxon>
    </lineage>
</organism>
<name>A0A915LB16_ROMCU</name>
<protein>
    <submittedName>
        <fullName evidence="2">Uncharacterized protein</fullName>
    </submittedName>
</protein>
<keyword evidence="1" id="KW-1185">Reference proteome</keyword>
<evidence type="ECO:0000313" key="2">
    <source>
        <dbReference type="WBParaSite" id="nRc.2.0.1.t48325-RA"/>
    </source>
</evidence>
<dbReference type="Proteomes" id="UP000887565">
    <property type="component" value="Unplaced"/>
</dbReference>